<organism evidence="1">
    <name type="scientific">viral metagenome</name>
    <dbReference type="NCBI Taxonomy" id="1070528"/>
    <lineage>
        <taxon>unclassified sequences</taxon>
        <taxon>metagenomes</taxon>
        <taxon>organismal metagenomes</taxon>
    </lineage>
</organism>
<name>A0A6C0CKE4_9ZZZZ</name>
<dbReference type="AlphaFoldDB" id="A0A6C0CKE4"/>
<reference evidence="1" key="1">
    <citation type="journal article" date="2020" name="Nature">
        <title>Giant virus diversity and host interactions through global metagenomics.</title>
        <authorList>
            <person name="Schulz F."/>
            <person name="Roux S."/>
            <person name="Paez-Espino D."/>
            <person name="Jungbluth S."/>
            <person name="Walsh D.A."/>
            <person name="Denef V.J."/>
            <person name="McMahon K.D."/>
            <person name="Konstantinidis K.T."/>
            <person name="Eloe-Fadrosh E.A."/>
            <person name="Kyrpides N.C."/>
            <person name="Woyke T."/>
        </authorList>
    </citation>
    <scope>NUCLEOTIDE SEQUENCE</scope>
    <source>
        <strain evidence="1">GVMAG-M-3300021343-4</strain>
    </source>
</reference>
<accession>A0A6C0CKE4</accession>
<sequence length="34" mass="4135">MLVYIYTLYKINIINLLDQYFGIYTNPTVRYDTV</sequence>
<protein>
    <submittedName>
        <fullName evidence="1">Uncharacterized protein</fullName>
    </submittedName>
</protein>
<evidence type="ECO:0000313" key="1">
    <source>
        <dbReference type="EMBL" id="QHT04632.1"/>
    </source>
</evidence>
<dbReference type="EMBL" id="MN739435">
    <property type="protein sequence ID" value="QHT04632.1"/>
    <property type="molecule type" value="Genomic_DNA"/>
</dbReference>
<proteinExistence type="predicted"/>